<dbReference type="SUPFAM" id="SSF54534">
    <property type="entry name" value="FKBP-like"/>
    <property type="match status" value="1"/>
</dbReference>
<feature type="repeat" description="TPR" evidence="5">
    <location>
        <begin position="314"/>
        <end position="347"/>
    </location>
</feature>
<dbReference type="PANTHER" id="PTHR46674:SF1">
    <property type="entry name" value="INACTIVE PEPTIDYL-PROLYL CIS-TRANS ISOMERASE FKBP6"/>
    <property type="match status" value="1"/>
</dbReference>
<sequence>MERLDEPVQLLEGITISDFLKSPVEFSLNVEHNKLKNLEDDDDFDDIFESESSSDSEDIVQILEESTTKMFLSCPEYHSFKDLATKMIDCVSSGDVKMLILEEGEGPLVPVDAEVSIHYAAYWEKAKIPFDSTITMNRGEPKVVRLSKDGIIPGLEIGLTAVKGPTARFLLLIQPALAWGPKGILPRIKPEPALFVVNLLSVNDIQAPIRFNDLPLEEQRKYEVTIRTVTSLHTQAKNDYAKKKFNKCIKHYQQSICVLNLSVVKNSEEEAEIRRLKVNTFINLAVCYYKTNKPKNIIKMCESIDYISDIDKHCKALFYFGRAYEMLGNMDNALKYYEKALNLEPKNREIGKALHNLDKYNKNSAVSEKAFCQNVFKVAPAKKVYDVDIDFQNTVRDMCQNLAGTESFTKFELPNNFRSAELEFMKDLCSEFKDMFVQVDGEGKKKKIYVIKKGCV</sequence>
<comment type="catalytic activity">
    <reaction evidence="4">
        <text>[protein]-peptidylproline (omega=180) = [protein]-peptidylproline (omega=0)</text>
        <dbReference type="Rhea" id="RHEA:16237"/>
        <dbReference type="Rhea" id="RHEA-COMP:10747"/>
        <dbReference type="Rhea" id="RHEA-COMP:10748"/>
        <dbReference type="ChEBI" id="CHEBI:83833"/>
        <dbReference type="ChEBI" id="CHEBI:83834"/>
        <dbReference type="EC" id="5.2.1.8"/>
    </reaction>
</comment>
<evidence type="ECO:0000313" key="8">
    <source>
        <dbReference type="Proteomes" id="UP000663880"/>
    </source>
</evidence>
<evidence type="ECO:0000259" key="6">
    <source>
        <dbReference type="PROSITE" id="PS50059"/>
    </source>
</evidence>
<proteinExistence type="inferred from homology"/>
<name>A0A821XH39_9NEOP</name>
<evidence type="ECO:0000256" key="1">
    <source>
        <dbReference type="ARBA" id="ARBA00009648"/>
    </source>
</evidence>
<dbReference type="EC" id="5.2.1.8" evidence="4"/>
<keyword evidence="8" id="KW-1185">Reference proteome</keyword>
<dbReference type="PROSITE" id="PS50005">
    <property type="entry name" value="TPR"/>
    <property type="match status" value="1"/>
</dbReference>
<dbReference type="GO" id="GO:0005737">
    <property type="term" value="C:cytoplasm"/>
    <property type="evidence" value="ECO:0007669"/>
    <property type="project" value="TreeGrafter"/>
</dbReference>
<dbReference type="Gene3D" id="1.25.40.10">
    <property type="entry name" value="Tetratricopeptide repeat domain"/>
    <property type="match status" value="1"/>
</dbReference>
<dbReference type="AlphaFoldDB" id="A0A821XH39"/>
<dbReference type="InterPro" id="IPR046357">
    <property type="entry name" value="PPIase_dom_sf"/>
</dbReference>
<organism evidence="7 8">
    <name type="scientific">Pieris macdunnoughi</name>
    <dbReference type="NCBI Taxonomy" id="345717"/>
    <lineage>
        <taxon>Eukaryota</taxon>
        <taxon>Metazoa</taxon>
        <taxon>Ecdysozoa</taxon>
        <taxon>Arthropoda</taxon>
        <taxon>Hexapoda</taxon>
        <taxon>Insecta</taxon>
        <taxon>Pterygota</taxon>
        <taxon>Neoptera</taxon>
        <taxon>Endopterygota</taxon>
        <taxon>Lepidoptera</taxon>
        <taxon>Glossata</taxon>
        <taxon>Ditrysia</taxon>
        <taxon>Papilionoidea</taxon>
        <taxon>Pieridae</taxon>
        <taxon>Pierinae</taxon>
        <taxon>Pieris</taxon>
    </lineage>
</organism>
<dbReference type="GO" id="GO:0003755">
    <property type="term" value="F:peptidyl-prolyl cis-trans isomerase activity"/>
    <property type="evidence" value="ECO:0007669"/>
    <property type="project" value="UniProtKB-KW"/>
</dbReference>
<evidence type="ECO:0000313" key="7">
    <source>
        <dbReference type="EMBL" id="CAF4942712.1"/>
    </source>
</evidence>
<evidence type="ECO:0000256" key="3">
    <source>
        <dbReference type="ARBA" id="ARBA00022803"/>
    </source>
</evidence>
<dbReference type="PROSITE" id="PS50293">
    <property type="entry name" value="TPR_REGION"/>
    <property type="match status" value="1"/>
</dbReference>
<dbReference type="InterPro" id="IPR011990">
    <property type="entry name" value="TPR-like_helical_dom_sf"/>
</dbReference>
<dbReference type="EMBL" id="CAJOBZ010000068">
    <property type="protein sequence ID" value="CAF4942712.1"/>
    <property type="molecule type" value="Genomic_DNA"/>
</dbReference>
<evidence type="ECO:0000256" key="5">
    <source>
        <dbReference type="PROSITE-ProRule" id="PRU00339"/>
    </source>
</evidence>
<dbReference type="InterPro" id="IPR013105">
    <property type="entry name" value="TPR_2"/>
</dbReference>
<keyword evidence="2" id="KW-0677">Repeat</keyword>
<keyword evidence="4" id="KW-0697">Rotamase</keyword>
<evidence type="ECO:0000256" key="2">
    <source>
        <dbReference type="ARBA" id="ARBA00022737"/>
    </source>
</evidence>
<dbReference type="Proteomes" id="UP000663880">
    <property type="component" value="Unassembled WGS sequence"/>
</dbReference>
<dbReference type="GO" id="GO:0034587">
    <property type="term" value="P:piRNA processing"/>
    <property type="evidence" value="ECO:0007669"/>
    <property type="project" value="TreeGrafter"/>
</dbReference>
<gene>
    <name evidence="7" type="ORF">PMACD_LOCUS14879</name>
</gene>
<dbReference type="GO" id="GO:0051879">
    <property type="term" value="F:Hsp90 protein binding"/>
    <property type="evidence" value="ECO:0007669"/>
    <property type="project" value="TreeGrafter"/>
</dbReference>
<dbReference type="PROSITE" id="PS50059">
    <property type="entry name" value="FKBP_PPIASE"/>
    <property type="match status" value="1"/>
</dbReference>
<protein>
    <recommendedName>
        <fullName evidence="4">peptidylprolyl isomerase</fullName>
        <ecNumber evidence="4">5.2.1.8</ecNumber>
    </recommendedName>
</protein>
<keyword evidence="3 5" id="KW-0802">TPR repeat</keyword>
<accession>A0A821XH39</accession>
<keyword evidence="4" id="KW-0413">Isomerase</keyword>
<dbReference type="Pfam" id="PF07719">
    <property type="entry name" value="TPR_2"/>
    <property type="match status" value="1"/>
</dbReference>
<dbReference type="GO" id="GO:0007283">
    <property type="term" value="P:spermatogenesis"/>
    <property type="evidence" value="ECO:0007669"/>
    <property type="project" value="TreeGrafter"/>
</dbReference>
<feature type="domain" description="PPIase FKBP-type" evidence="6">
    <location>
        <begin position="112"/>
        <end position="194"/>
    </location>
</feature>
<dbReference type="SMART" id="SM00028">
    <property type="entry name" value="TPR"/>
    <property type="match status" value="1"/>
</dbReference>
<dbReference type="PANTHER" id="PTHR46674">
    <property type="entry name" value="INACTIVE PEPTIDYL-PROLYL CIS-TRANS ISOMERASE FKBP6"/>
    <property type="match status" value="1"/>
</dbReference>
<dbReference type="Gene3D" id="3.10.50.40">
    <property type="match status" value="1"/>
</dbReference>
<dbReference type="InterPro" id="IPR042282">
    <property type="entry name" value="FKBP6/shu"/>
</dbReference>
<dbReference type="Pfam" id="PF00254">
    <property type="entry name" value="FKBP_C"/>
    <property type="match status" value="1"/>
</dbReference>
<evidence type="ECO:0000256" key="4">
    <source>
        <dbReference type="PROSITE-ProRule" id="PRU00277"/>
    </source>
</evidence>
<dbReference type="OrthoDB" id="8116123at2759"/>
<comment type="caution">
    <text evidence="7">The sequence shown here is derived from an EMBL/GenBank/DDBJ whole genome shotgun (WGS) entry which is preliminary data.</text>
</comment>
<comment type="similarity">
    <text evidence="1">Belongs to the FKBP6 family.</text>
</comment>
<dbReference type="SUPFAM" id="SSF48452">
    <property type="entry name" value="TPR-like"/>
    <property type="match status" value="1"/>
</dbReference>
<dbReference type="InterPro" id="IPR019734">
    <property type="entry name" value="TPR_rpt"/>
</dbReference>
<dbReference type="InterPro" id="IPR001179">
    <property type="entry name" value="PPIase_FKBP_dom"/>
</dbReference>
<reference evidence="7" key="1">
    <citation type="submission" date="2021-02" db="EMBL/GenBank/DDBJ databases">
        <authorList>
            <person name="Steward A R."/>
        </authorList>
    </citation>
    <scope>NUCLEOTIDE SEQUENCE</scope>
</reference>